<feature type="compositionally biased region" description="Low complexity" evidence="1">
    <location>
        <begin position="67"/>
        <end position="82"/>
    </location>
</feature>
<comment type="caution">
    <text evidence="3">The sequence shown here is derived from an EMBL/GenBank/DDBJ whole genome shotgun (WGS) entry which is preliminary data.</text>
</comment>
<evidence type="ECO:0000313" key="4">
    <source>
        <dbReference type="Proteomes" id="UP000762676"/>
    </source>
</evidence>
<feature type="region of interest" description="Disordered" evidence="1">
    <location>
        <begin position="1"/>
        <end position="98"/>
    </location>
</feature>
<evidence type="ECO:0000256" key="1">
    <source>
        <dbReference type="SAM" id="MobiDB-lite"/>
    </source>
</evidence>
<dbReference type="Pfam" id="PF13843">
    <property type="entry name" value="DDE_Tnp_1_7"/>
    <property type="match status" value="1"/>
</dbReference>
<dbReference type="EMBL" id="BMAT01008923">
    <property type="protein sequence ID" value="GFR95304.1"/>
    <property type="molecule type" value="Genomic_DNA"/>
</dbReference>
<dbReference type="AlphaFoldDB" id="A0AAV4HCL0"/>
<proteinExistence type="predicted"/>
<keyword evidence="4" id="KW-1185">Reference proteome</keyword>
<dbReference type="Proteomes" id="UP000762676">
    <property type="component" value="Unassembled WGS sequence"/>
</dbReference>
<evidence type="ECO:0000313" key="3">
    <source>
        <dbReference type="EMBL" id="GFR95304.1"/>
    </source>
</evidence>
<evidence type="ECO:0000259" key="2">
    <source>
        <dbReference type="Pfam" id="PF13843"/>
    </source>
</evidence>
<name>A0AAV4HCL0_9GAST</name>
<accession>A0AAV4HCL0</accession>
<dbReference type="PANTHER" id="PTHR46599:SF3">
    <property type="entry name" value="PIGGYBAC TRANSPOSABLE ELEMENT-DERIVED PROTEIN 4"/>
    <property type="match status" value="1"/>
</dbReference>
<sequence length="338" mass="38235">MFVSSGQESLEPTSGWEPDDHVPLKKVKTSPGFAMNDSTVWESEDEVPLVAMMRQELGLSDSDDDVSVSGSVHSSKSVSNDSSGEDGDDESDKTCNLDSGLQWQAPFRNIRKRPFLGDMPGPKIKLAEDSKESDMFLSFLHEDFFKNTAKASNKYTQVYGINRHLSDKDIRMYIGIKIIMGLDPKPCLDDYWATDTCLRNAFISETTSKAYYKSINRLLHVDEPKTNHASSLERVNELLKKSKDFYNLHENVSIDEAIIKFHGKPSGVVGAPNKPAKRVYKIYTVADGHTGYIFDFEVYMRTDKREEGLTQQVVETLSKDFTGRNHVVYVDKFLLQCR</sequence>
<organism evidence="3 4">
    <name type="scientific">Elysia marginata</name>
    <dbReference type="NCBI Taxonomy" id="1093978"/>
    <lineage>
        <taxon>Eukaryota</taxon>
        <taxon>Metazoa</taxon>
        <taxon>Spiralia</taxon>
        <taxon>Lophotrochozoa</taxon>
        <taxon>Mollusca</taxon>
        <taxon>Gastropoda</taxon>
        <taxon>Heterobranchia</taxon>
        <taxon>Euthyneura</taxon>
        <taxon>Panpulmonata</taxon>
        <taxon>Sacoglossa</taxon>
        <taxon>Placobranchoidea</taxon>
        <taxon>Plakobranchidae</taxon>
        <taxon>Elysia</taxon>
    </lineage>
</organism>
<feature type="compositionally biased region" description="Polar residues" evidence="1">
    <location>
        <begin position="1"/>
        <end position="12"/>
    </location>
</feature>
<protein>
    <submittedName>
        <fullName evidence="3">PiggyBac transposable element-derived protein 4-like</fullName>
    </submittedName>
</protein>
<gene>
    <name evidence="3" type="ORF">ElyMa_004425100</name>
</gene>
<dbReference type="PANTHER" id="PTHR46599">
    <property type="entry name" value="PIGGYBAC TRANSPOSABLE ELEMENT-DERIVED PROTEIN 4"/>
    <property type="match status" value="1"/>
</dbReference>
<feature type="domain" description="PiggyBac transposable element-derived protein" evidence="2">
    <location>
        <begin position="133"/>
        <end position="334"/>
    </location>
</feature>
<dbReference type="InterPro" id="IPR029526">
    <property type="entry name" value="PGBD"/>
</dbReference>
<reference evidence="3 4" key="1">
    <citation type="journal article" date="2021" name="Elife">
        <title>Chloroplast acquisition without the gene transfer in kleptoplastic sea slugs, Plakobranchus ocellatus.</title>
        <authorList>
            <person name="Maeda T."/>
            <person name="Takahashi S."/>
            <person name="Yoshida T."/>
            <person name="Shimamura S."/>
            <person name="Takaki Y."/>
            <person name="Nagai Y."/>
            <person name="Toyoda A."/>
            <person name="Suzuki Y."/>
            <person name="Arimoto A."/>
            <person name="Ishii H."/>
            <person name="Satoh N."/>
            <person name="Nishiyama T."/>
            <person name="Hasebe M."/>
            <person name="Maruyama T."/>
            <person name="Minagawa J."/>
            <person name="Obokata J."/>
            <person name="Shigenobu S."/>
        </authorList>
    </citation>
    <scope>NUCLEOTIDE SEQUENCE [LARGE SCALE GENOMIC DNA]</scope>
</reference>